<keyword evidence="2" id="KW-1185">Reference proteome</keyword>
<evidence type="ECO:0000313" key="2">
    <source>
        <dbReference type="Proteomes" id="UP000425916"/>
    </source>
</evidence>
<name>A0A6I5ZTU0_9FIRM</name>
<proteinExistence type="predicted"/>
<accession>A0A6I5ZTU0</accession>
<dbReference type="Proteomes" id="UP000425916">
    <property type="component" value="Chromosome"/>
</dbReference>
<gene>
    <name evidence="1" type="ORF">MGLY_24860</name>
</gene>
<dbReference type="EMBL" id="CP046244">
    <property type="protein sequence ID" value="QGP93089.1"/>
    <property type="molecule type" value="Genomic_DNA"/>
</dbReference>
<reference evidence="1 2" key="1">
    <citation type="submission" date="2019-11" db="EMBL/GenBank/DDBJ databases">
        <title>Genome sequence of Moorella glycerini DSM11254.</title>
        <authorList>
            <person name="Poehlein A."/>
            <person name="Boeer T."/>
            <person name="Daniel R."/>
        </authorList>
    </citation>
    <scope>NUCLEOTIDE SEQUENCE [LARGE SCALE GENOMIC DNA]</scope>
    <source>
        <strain evidence="1 2">DSM 11254</strain>
    </source>
</reference>
<sequence>METMTPRQRVLTALDHQVPDRVPFDLPLTIAAYNRLREHLGFVKVETPFGPASDIA</sequence>
<evidence type="ECO:0000313" key="1">
    <source>
        <dbReference type="EMBL" id="QGP93089.1"/>
    </source>
</evidence>
<protein>
    <submittedName>
        <fullName evidence="1">Uncharacterized protein</fullName>
    </submittedName>
</protein>
<dbReference type="AlphaFoldDB" id="A0A6I5ZTU0"/>
<organism evidence="1 2">
    <name type="scientific">Neomoorella glycerini</name>
    <dbReference type="NCBI Taxonomy" id="55779"/>
    <lineage>
        <taxon>Bacteria</taxon>
        <taxon>Bacillati</taxon>
        <taxon>Bacillota</taxon>
        <taxon>Clostridia</taxon>
        <taxon>Neomoorellales</taxon>
        <taxon>Neomoorellaceae</taxon>
        <taxon>Neomoorella</taxon>
    </lineage>
</organism>